<dbReference type="Proteomes" id="UP001352223">
    <property type="component" value="Unassembled WGS sequence"/>
</dbReference>
<comment type="caution">
    <text evidence="8">The sequence shown here is derived from an EMBL/GenBank/DDBJ whole genome shotgun (WGS) entry which is preliminary data.</text>
</comment>
<evidence type="ECO:0000256" key="5">
    <source>
        <dbReference type="PROSITE-ProRule" id="PRU00335"/>
    </source>
</evidence>
<dbReference type="Pfam" id="PF13977">
    <property type="entry name" value="TetR_C_6"/>
    <property type="match status" value="1"/>
</dbReference>
<evidence type="ECO:0000313" key="9">
    <source>
        <dbReference type="Proteomes" id="UP001352223"/>
    </source>
</evidence>
<gene>
    <name evidence="8" type="ORF">OKJ48_14575</name>
</gene>
<name>A0ABU6C9R7_9ACTN</name>
<feature type="DNA-binding region" description="H-T-H motif" evidence="5">
    <location>
        <begin position="46"/>
        <end position="65"/>
    </location>
</feature>
<dbReference type="RefSeq" id="WP_324768747.1">
    <property type="nucleotide sequence ID" value="NZ_BAAATS010000008.1"/>
</dbReference>
<dbReference type="InterPro" id="IPR009057">
    <property type="entry name" value="Homeodomain-like_sf"/>
</dbReference>
<feature type="region of interest" description="Disordered" evidence="6">
    <location>
        <begin position="1"/>
        <end position="21"/>
    </location>
</feature>
<dbReference type="PROSITE" id="PS50977">
    <property type="entry name" value="HTH_TETR_2"/>
    <property type="match status" value="1"/>
</dbReference>
<dbReference type="SUPFAM" id="SSF48498">
    <property type="entry name" value="Tetracyclin repressor-like, C-terminal domain"/>
    <property type="match status" value="1"/>
</dbReference>
<dbReference type="Pfam" id="PF00440">
    <property type="entry name" value="TetR_N"/>
    <property type="match status" value="1"/>
</dbReference>
<reference evidence="8 9" key="1">
    <citation type="submission" date="2022-10" db="EMBL/GenBank/DDBJ databases">
        <authorList>
            <person name="Xie J."/>
            <person name="Shen N."/>
        </authorList>
    </citation>
    <scope>NUCLEOTIDE SEQUENCE [LARGE SCALE GENOMIC DNA]</scope>
    <source>
        <strain evidence="8 9">DSM 41681</strain>
    </source>
</reference>
<dbReference type="InterPro" id="IPR050109">
    <property type="entry name" value="HTH-type_TetR-like_transc_reg"/>
</dbReference>
<dbReference type="InterPro" id="IPR036271">
    <property type="entry name" value="Tet_transcr_reg_TetR-rel_C_sf"/>
</dbReference>
<keyword evidence="3 5" id="KW-0238">DNA-binding</keyword>
<protein>
    <submittedName>
        <fullName evidence="8">TetR/AcrR family transcriptional regulator</fullName>
    </submittedName>
</protein>
<keyword evidence="4" id="KW-0804">Transcription</keyword>
<sequence length="209" mass="22252">MPAKKPLTASSRGQRRTQVQRRTATRAALLKAAAEVVVETGVRSATLAAVGERAGYSRGIVTHYFGSKQALFQALAESSQSGFVPGIGNMPPGLDRLIALIDGYIRSMGDGAVAGRAFLLLWVEAATSPELSAVFQERDDSFRADLRTDIATGIAEGEIRAEADPDATAIAVLGQLRGIGMQQLLAPAALDSSQLRHVVADQWLRALRR</sequence>
<dbReference type="Gene3D" id="1.10.357.10">
    <property type="entry name" value="Tetracycline Repressor, domain 2"/>
    <property type="match status" value="1"/>
</dbReference>
<dbReference type="SUPFAM" id="SSF46689">
    <property type="entry name" value="Homeodomain-like"/>
    <property type="match status" value="1"/>
</dbReference>
<keyword evidence="2" id="KW-0805">Transcription regulation</keyword>
<evidence type="ECO:0000256" key="3">
    <source>
        <dbReference type="ARBA" id="ARBA00023125"/>
    </source>
</evidence>
<organism evidence="8 9">
    <name type="scientific">Streptomyces kunmingensis</name>
    <dbReference type="NCBI Taxonomy" id="68225"/>
    <lineage>
        <taxon>Bacteria</taxon>
        <taxon>Bacillati</taxon>
        <taxon>Actinomycetota</taxon>
        <taxon>Actinomycetes</taxon>
        <taxon>Kitasatosporales</taxon>
        <taxon>Streptomycetaceae</taxon>
        <taxon>Streptomyces</taxon>
    </lineage>
</organism>
<evidence type="ECO:0000256" key="2">
    <source>
        <dbReference type="ARBA" id="ARBA00023015"/>
    </source>
</evidence>
<dbReference type="EMBL" id="JAOZYB010000096">
    <property type="protein sequence ID" value="MEB3961463.1"/>
    <property type="molecule type" value="Genomic_DNA"/>
</dbReference>
<accession>A0ABU6C9R7</accession>
<keyword evidence="1" id="KW-0678">Repressor</keyword>
<evidence type="ECO:0000313" key="8">
    <source>
        <dbReference type="EMBL" id="MEB3961463.1"/>
    </source>
</evidence>
<evidence type="ECO:0000256" key="6">
    <source>
        <dbReference type="SAM" id="MobiDB-lite"/>
    </source>
</evidence>
<dbReference type="PRINTS" id="PR00455">
    <property type="entry name" value="HTHTETR"/>
</dbReference>
<dbReference type="InterPro" id="IPR039538">
    <property type="entry name" value="BetI_C"/>
</dbReference>
<evidence type="ECO:0000259" key="7">
    <source>
        <dbReference type="PROSITE" id="PS50977"/>
    </source>
</evidence>
<proteinExistence type="predicted"/>
<feature type="domain" description="HTH tetR-type" evidence="7">
    <location>
        <begin position="23"/>
        <end position="83"/>
    </location>
</feature>
<dbReference type="InterPro" id="IPR001647">
    <property type="entry name" value="HTH_TetR"/>
</dbReference>
<evidence type="ECO:0000256" key="1">
    <source>
        <dbReference type="ARBA" id="ARBA00022491"/>
    </source>
</evidence>
<dbReference type="PANTHER" id="PTHR30055">
    <property type="entry name" value="HTH-TYPE TRANSCRIPTIONAL REGULATOR RUTR"/>
    <property type="match status" value="1"/>
</dbReference>
<evidence type="ECO:0000256" key="4">
    <source>
        <dbReference type="ARBA" id="ARBA00023163"/>
    </source>
</evidence>
<keyword evidence="9" id="KW-1185">Reference proteome</keyword>
<dbReference type="PANTHER" id="PTHR30055:SF234">
    <property type="entry name" value="HTH-TYPE TRANSCRIPTIONAL REGULATOR BETI"/>
    <property type="match status" value="1"/>
</dbReference>